<dbReference type="Pfam" id="PF00067">
    <property type="entry name" value="p450"/>
    <property type="match status" value="1"/>
</dbReference>
<keyword evidence="2" id="KW-0349">Heme</keyword>
<dbReference type="HOGENOM" id="CLU_033574_2_0_1"/>
<dbReference type="GO" id="GO:0020037">
    <property type="term" value="F:heme binding"/>
    <property type="evidence" value="ECO:0007669"/>
    <property type="project" value="InterPro"/>
</dbReference>
<keyword evidence="5" id="KW-0812">Transmembrane</keyword>
<dbReference type="OrthoDB" id="1055148at2759"/>
<accession>A0A066VRM0</accession>
<evidence type="ECO:0000313" key="7">
    <source>
        <dbReference type="Proteomes" id="UP000027361"/>
    </source>
</evidence>
<dbReference type="Gene3D" id="1.10.630.10">
    <property type="entry name" value="Cytochrome P450"/>
    <property type="match status" value="1"/>
</dbReference>
<keyword evidence="5" id="KW-0472">Membrane</keyword>
<feature type="transmembrane region" description="Helical" evidence="5">
    <location>
        <begin position="31"/>
        <end position="50"/>
    </location>
</feature>
<comment type="caution">
    <text evidence="6">The sequence shown here is derived from an EMBL/GenBank/DDBJ whole genome shotgun (WGS) entry which is preliminary data.</text>
</comment>
<proteinExistence type="inferred from homology"/>
<dbReference type="InterPro" id="IPR036396">
    <property type="entry name" value="Cyt_P450_sf"/>
</dbReference>
<evidence type="ECO:0000256" key="2">
    <source>
        <dbReference type="ARBA" id="ARBA00022617"/>
    </source>
</evidence>
<dbReference type="AlphaFoldDB" id="A0A066VRM0"/>
<dbReference type="InParanoid" id="A0A066VRM0"/>
<dbReference type="STRING" id="1037660.A0A066VRM0"/>
<evidence type="ECO:0000256" key="4">
    <source>
        <dbReference type="ARBA" id="ARBA00023004"/>
    </source>
</evidence>
<keyword evidence="4" id="KW-0408">Iron</keyword>
<dbReference type="PANTHER" id="PTHR24304">
    <property type="entry name" value="CYTOCHROME P450 FAMILY 7"/>
    <property type="match status" value="1"/>
</dbReference>
<dbReference type="InterPro" id="IPR001128">
    <property type="entry name" value="Cyt_P450"/>
</dbReference>
<dbReference type="SUPFAM" id="SSF48264">
    <property type="entry name" value="Cytochrome P450"/>
    <property type="match status" value="1"/>
</dbReference>
<comment type="similarity">
    <text evidence="1">Belongs to the cytochrome P450 family.</text>
</comment>
<dbReference type="GO" id="GO:0004497">
    <property type="term" value="F:monooxygenase activity"/>
    <property type="evidence" value="ECO:0007669"/>
    <property type="project" value="InterPro"/>
</dbReference>
<protein>
    <submittedName>
        <fullName evidence="6">Cytochrome P450</fullName>
    </submittedName>
</protein>
<evidence type="ECO:0000313" key="6">
    <source>
        <dbReference type="EMBL" id="KDN41235.1"/>
    </source>
</evidence>
<dbReference type="GeneID" id="25262596"/>
<name>A0A066VRM0_TILAU</name>
<sequence length="552" mass="62534">MHWKARRTPTSVADHFLDGQIKASHVASPQLTLLVASIAFAVFLFWLLFVPPKRLHHSINNVPILPCRFPGLGAVGFFGNRYTFLNKMVTKDPARPHEGIAKFNLFGHIVYHVGSNDEATMRAIAQNPDLSFSQGNSLLFAGIQGAGQKGLDDGGEMDAEERKEMRDLAKAISPRRLADITPVLASDAVKAFDEWIARSPKSPTTRAALIDLQQTYYPLIFQFSVRMMGLSEYASAPAELSKLMWAFWLTQRNAGFWTTLVPWLPQPQLIKRLVGAATLWIMVRASVKKRIEEGRREDDYAQTLIDEGHSPGKISRFVIGGLIAGILNTIGTGAYVLAWIGADAKLKKVVRDEIEDLCKKSAEKRGEVYEELTNEERLTRVTLEEWESGLETLMLCFRESIRFLLTNSINRYYPGPRRDTKGNVRPRLKLLGHEIEDNAYVVYSPSSNLHSADAFSDPWRFDPFRYKRGEGQTEYTMVGWGFGHHRCTGIRFAKLETIMATATFMLCNDFVTVNDKDEPYGPQEVPLPDLSQLHWREPRRPIRLRVHKLKSD</sequence>
<reference evidence="6 7" key="1">
    <citation type="submission" date="2014-05" db="EMBL/GenBank/DDBJ databases">
        <title>Draft genome sequence of a rare smut relative, Tilletiaria anomala UBC 951.</title>
        <authorList>
            <consortium name="DOE Joint Genome Institute"/>
            <person name="Toome M."/>
            <person name="Kuo A."/>
            <person name="Henrissat B."/>
            <person name="Lipzen A."/>
            <person name="Tritt A."/>
            <person name="Yoshinaga Y."/>
            <person name="Zane M."/>
            <person name="Barry K."/>
            <person name="Grigoriev I.V."/>
            <person name="Spatafora J.W."/>
            <person name="Aimea M.C."/>
        </authorList>
    </citation>
    <scope>NUCLEOTIDE SEQUENCE [LARGE SCALE GENOMIC DNA]</scope>
    <source>
        <strain evidence="6 7">UBC 951</strain>
    </source>
</reference>
<dbReference type="Proteomes" id="UP000027361">
    <property type="component" value="Unassembled WGS sequence"/>
</dbReference>
<dbReference type="OMA" id="VARHPCL"/>
<organism evidence="6 7">
    <name type="scientific">Tilletiaria anomala (strain ATCC 24038 / CBS 436.72 / UBC 951)</name>
    <dbReference type="NCBI Taxonomy" id="1037660"/>
    <lineage>
        <taxon>Eukaryota</taxon>
        <taxon>Fungi</taxon>
        <taxon>Dikarya</taxon>
        <taxon>Basidiomycota</taxon>
        <taxon>Ustilaginomycotina</taxon>
        <taxon>Exobasidiomycetes</taxon>
        <taxon>Georgefischeriales</taxon>
        <taxon>Tilletiariaceae</taxon>
        <taxon>Tilletiaria</taxon>
    </lineage>
</organism>
<feature type="transmembrane region" description="Helical" evidence="5">
    <location>
        <begin position="317"/>
        <end position="342"/>
    </location>
</feature>
<evidence type="ECO:0000256" key="3">
    <source>
        <dbReference type="ARBA" id="ARBA00022723"/>
    </source>
</evidence>
<keyword evidence="7" id="KW-1185">Reference proteome</keyword>
<dbReference type="GO" id="GO:0016705">
    <property type="term" value="F:oxidoreductase activity, acting on paired donors, with incorporation or reduction of molecular oxygen"/>
    <property type="evidence" value="ECO:0007669"/>
    <property type="project" value="InterPro"/>
</dbReference>
<dbReference type="PANTHER" id="PTHR24304:SF2">
    <property type="entry name" value="24-HYDROXYCHOLESTEROL 7-ALPHA-HYDROXYLASE"/>
    <property type="match status" value="1"/>
</dbReference>
<dbReference type="GO" id="GO:0005506">
    <property type="term" value="F:iron ion binding"/>
    <property type="evidence" value="ECO:0007669"/>
    <property type="project" value="InterPro"/>
</dbReference>
<dbReference type="RefSeq" id="XP_013241646.1">
    <property type="nucleotide sequence ID" value="XM_013386192.1"/>
</dbReference>
<evidence type="ECO:0000256" key="5">
    <source>
        <dbReference type="SAM" id="Phobius"/>
    </source>
</evidence>
<dbReference type="InterPro" id="IPR050529">
    <property type="entry name" value="CYP450_sterol_14alpha_dmase"/>
</dbReference>
<evidence type="ECO:0000256" key="1">
    <source>
        <dbReference type="ARBA" id="ARBA00010617"/>
    </source>
</evidence>
<dbReference type="EMBL" id="JMSN01000082">
    <property type="protein sequence ID" value="KDN41235.1"/>
    <property type="molecule type" value="Genomic_DNA"/>
</dbReference>
<keyword evidence="3" id="KW-0479">Metal-binding</keyword>
<gene>
    <name evidence="6" type="ORF">K437DRAFT_226875</name>
</gene>
<dbReference type="CDD" id="cd00302">
    <property type="entry name" value="cytochrome_P450"/>
    <property type="match status" value="1"/>
</dbReference>
<keyword evidence="5" id="KW-1133">Transmembrane helix</keyword>